<dbReference type="AlphaFoldDB" id="A0AA35JI94"/>
<dbReference type="InterPro" id="IPR011022">
    <property type="entry name" value="Arrestin_C-like"/>
</dbReference>
<feature type="compositionally biased region" description="Basic and acidic residues" evidence="1">
    <location>
        <begin position="781"/>
        <end position="804"/>
    </location>
</feature>
<feature type="compositionally biased region" description="Polar residues" evidence="1">
    <location>
        <begin position="1003"/>
        <end position="1017"/>
    </location>
</feature>
<feature type="compositionally biased region" description="Low complexity" evidence="1">
    <location>
        <begin position="883"/>
        <end position="898"/>
    </location>
</feature>
<dbReference type="GO" id="GO:0070086">
    <property type="term" value="P:ubiquitin-dependent endocytosis"/>
    <property type="evidence" value="ECO:0007669"/>
    <property type="project" value="TreeGrafter"/>
</dbReference>
<feature type="compositionally biased region" description="Polar residues" evidence="1">
    <location>
        <begin position="128"/>
        <end position="140"/>
    </location>
</feature>
<feature type="region of interest" description="Disordered" evidence="1">
    <location>
        <begin position="995"/>
        <end position="1025"/>
    </location>
</feature>
<feature type="region of interest" description="Disordered" evidence="1">
    <location>
        <begin position="878"/>
        <end position="898"/>
    </location>
</feature>
<protein>
    <recommendedName>
        <fullName evidence="2">Arrestin C-terminal-like domain-containing protein</fullName>
    </recommendedName>
</protein>
<feature type="compositionally biased region" description="Low complexity" evidence="1">
    <location>
        <begin position="171"/>
        <end position="180"/>
    </location>
</feature>
<dbReference type="Proteomes" id="UP001162090">
    <property type="component" value="Chromosome 6"/>
</dbReference>
<feature type="compositionally biased region" description="Low complexity" evidence="1">
    <location>
        <begin position="199"/>
        <end position="214"/>
    </location>
</feature>
<dbReference type="Pfam" id="PF00339">
    <property type="entry name" value="Arrestin_N"/>
    <property type="match status" value="1"/>
</dbReference>
<organism evidence="3 4">
    <name type="scientific">Saccharomyces uvarum</name>
    <name type="common">Yeast</name>
    <name type="synonym">Saccharomyces bayanus var. uvarum</name>
    <dbReference type="NCBI Taxonomy" id="230603"/>
    <lineage>
        <taxon>Eukaryota</taxon>
        <taxon>Fungi</taxon>
        <taxon>Dikarya</taxon>
        <taxon>Ascomycota</taxon>
        <taxon>Saccharomycotina</taxon>
        <taxon>Saccharomycetes</taxon>
        <taxon>Saccharomycetales</taxon>
        <taxon>Saccharomycetaceae</taxon>
        <taxon>Saccharomyces</taxon>
    </lineage>
</organism>
<dbReference type="Pfam" id="PF02752">
    <property type="entry name" value="Arrestin_C"/>
    <property type="match status" value="1"/>
</dbReference>
<feature type="region of interest" description="Disordered" evidence="1">
    <location>
        <begin position="171"/>
        <end position="232"/>
    </location>
</feature>
<feature type="compositionally biased region" description="Low complexity" evidence="1">
    <location>
        <begin position="806"/>
        <end position="815"/>
    </location>
</feature>
<feature type="region of interest" description="Disordered" evidence="1">
    <location>
        <begin position="657"/>
        <end position="831"/>
    </location>
</feature>
<feature type="compositionally biased region" description="Polar residues" evidence="1">
    <location>
        <begin position="816"/>
        <end position="831"/>
    </location>
</feature>
<dbReference type="GO" id="GO:0030674">
    <property type="term" value="F:protein-macromolecule adaptor activity"/>
    <property type="evidence" value="ECO:0007669"/>
    <property type="project" value="TreeGrafter"/>
</dbReference>
<gene>
    <name evidence="3" type="primary">SUVC06G1240</name>
    <name evidence="3" type="ORF">SUVC_06G1240</name>
</gene>
<dbReference type="InterPro" id="IPR050357">
    <property type="entry name" value="Arrestin_domain-protein"/>
</dbReference>
<feature type="compositionally biased region" description="Low complexity" evidence="1">
    <location>
        <begin position="681"/>
        <end position="696"/>
    </location>
</feature>
<evidence type="ECO:0000259" key="2">
    <source>
        <dbReference type="SMART" id="SM01017"/>
    </source>
</evidence>
<sequence length="1053" mass="117724">MPVDQSVSSPVFPVEKSIDIPLDTTPLAQSSSLQLFIHLAEPVVFLQGFDPQRTEYPSVVLRGCLVVRILKPTKLKSINLMFKGYSRTEWPEGIPPKRQEFVEIKDIVDHTWPLYPPTEQKGKKKPSFASSTNDSGNANDNFLKKESGASLYRTLSDSGALNSRKNSISGLSSLNLSPLGTPGNSSVNVRDRESRQRSRSSSVNSSSAPSRNLSPINLLKRATSPSVSHQNYKPTTTSIFSDLLNNTFSHNESPSYHNHHIPASSGHLAMASNHYTSGPGGDSFVFQPGDYVYAFEELIPQEYPESIKADFGFVEYFLFASIERPGAFKSNISGRQVVEIVRTQAHNSVEESEPIIISRDWENQLYYDIVIASKDIILDAFLPITFKFAPLDKVTLHRIRIYVTETMEYYCRDKKVHRMEPTRKFLLTEQKGPRLPNLPNDANLSKAKNMGNLLKDPKNGDLINKEYEYQVFVPSRFNNHQQLHPDTSYESIKANHWIKICLRLSRVVDNKRKHYEISIDSPIHVLHRLCSHANTLLPSYDGRTTAVPEELNSSASSILESSENNANMYHNSNIFFPKEVLSSPVLSPNVQPLDILIPHLPSTSSIRNSRQFHRNSKLHSKDTTVFNSAKLKSNIYQPETIQRELASPQAIALSPITSPMSNMEMPPPDFDFSSDLISDGASETTATEVSSSESSTLPKDPPSYKDAMLHDNSQRKQNLRHPTPTSLIGSRSSKLSDTSTPETMNEQEPMSSVEENKHEKNTTPQKRENRDIKKKAAPLYEESKDPVPDKNQTKGKKNERDRKRVLSLSSSLHSSPNNNAFISSTHSTLGNLSNDSLRSLTKRESVQDNLPSTVRHDSPFFTDLNQILIDDELNNHNRNELKPNATNSSSTPASARSSFDYSGVNISKDKLSMEPLLSKTETLTNKMNDDSFFGPNDSFINLLEPSVDTTVDITAPYARNSAAWHPSQNDTEDNQFSPLLGSNENFLNMINVQNSTESDHNNDVITQGSGLTGSSRNSDTEERIISRNSTPVKLLINTLDNESGLQSINESTL</sequence>
<feature type="domain" description="Arrestin C-terminal-like" evidence="2">
    <location>
        <begin position="361"/>
        <end position="530"/>
    </location>
</feature>
<dbReference type="GO" id="GO:0005829">
    <property type="term" value="C:cytosol"/>
    <property type="evidence" value="ECO:0007669"/>
    <property type="project" value="TreeGrafter"/>
</dbReference>
<name>A0AA35JI94_SACUV</name>
<dbReference type="EMBL" id="OX365917">
    <property type="protein sequence ID" value="CAI4061104.1"/>
    <property type="molecule type" value="Genomic_DNA"/>
</dbReference>
<proteinExistence type="predicted"/>
<feature type="compositionally biased region" description="Basic and acidic residues" evidence="1">
    <location>
        <begin position="754"/>
        <end position="771"/>
    </location>
</feature>
<feature type="region of interest" description="Disordered" evidence="1">
    <location>
        <begin position="113"/>
        <end position="143"/>
    </location>
</feature>
<dbReference type="Gene3D" id="2.60.40.640">
    <property type="match status" value="2"/>
</dbReference>
<dbReference type="GO" id="GO:0031625">
    <property type="term" value="F:ubiquitin protein ligase binding"/>
    <property type="evidence" value="ECO:0007669"/>
    <property type="project" value="TreeGrafter"/>
</dbReference>
<dbReference type="PANTHER" id="PTHR11188:SF174">
    <property type="entry name" value="ARRESTIN-RELATED TRAFFICKING ADAPTER 10-RELATED"/>
    <property type="match status" value="1"/>
</dbReference>
<feature type="compositionally biased region" description="Polar residues" evidence="1">
    <location>
        <begin position="723"/>
        <end position="750"/>
    </location>
</feature>
<accession>A0AA35JI94</accession>
<dbReference type="PANTHER" id="PTHR11188">
    <property type="entry name" value="ARRESTIN DOMAIN CONTAINING PROTEIN"/>
    <property type="match status" value="1"/>
</dbReference>
<feature type="compositionally biased region" description="Polar residues" evidence="1">
    <location>
        <begin position="223"/>
        <end position="232"/>
    </location>
</feature>
<dbReference type="SMART" id="SM01017">
    <property type="entry name" value="Arrestin_C"/>
    <property type="match status" value="1"/>
</dbReference>
<dbReference type="InterPro" id="IPR014752">
    <property type="entry name" value="Arrestin-like_C"/>
</dbReference>
<evidence type="ECO:0000256" key="1">
    <source>
        <dbReference type="SAM" id="MobiDB-lite"/>
    </source>
</evidence>
<reference evidence="3" key="1">
    <citation type="submission" date="2022-10" db="EMBL/GenBank/DDBJ databases">
        <authorList>
            <person name="Byrne P K."/>
        </authorList>
    </citation>
    <scope>NUCLEOTIDE SEQUENCE</scope>
    <source>
        <strain evidence="3">CBS7001</strain>
    </source>
</reference>
<evidence type="ECO:0000313" key="4">
    <source>
        <dbReference type="Proteomes" id="UP001162090"/>
    </source>
</evidence>
<dbReference type="InterPro" id="IPR011021">
    <property type="entry name" value="Arrestin-like_N"/>
</dbReference>
<evidence type="ECO:0000313" key="3">
    <source>
        <dbReference type="EMBL" id="CAI4061104.1"/>
    </source>
</evidence>